<comment type="cofactor">
    <cofactor evidence="1">
        <name>FAD</name>
        <dbReference type="ChEBI" id="CHEBI:57692"/>
    </cofactor>
</comment>
<evidence type="ECO:0000256" key="3">
    <source>
        <dbReference type="ARBA" id="ARBA00022630"/>
    </source>
</evidence>
<dbReference type="EC" id="1.6.99.-" evidence="7"/>
<dbReference type="InterPro" id="IPR023753">
    <property type="entry name" value="FAD/NAD-binding_dom"/>
</dbReference>
<dbReference type="AlphaFoldDB" id="A0ABD7V0M5"/>
<evidence type="ECO:0000256" key="5">
    <source>
        <dbReference type="ARBA" id="ARBA00023002"/>
    </source>
</evidence>
<gene>
    <name evidence="7" type="ORF">NCTC8139_01239</name>
</gene>
<dbReference type="EMBL" id="CAACYD010000005">
    <property type="protein sequence ID" value="VFA82805.1"/>
    <property type="molecule type" value="Genomic_DNA"/>
</dbReference>
<dbReference type="PANTHER" id="PTHR42913:SF3">
    <property type="entry name" value="64 KDA MITOCHONDRIAL NADH DEHYDROGENASE (EUROFUNG)"/>
    <property type="match status" value="1"/>
</dbReference>
<reference evidence="7 8" key="1">
    <citation type="submission" date="2019-02" db="EMBL/GenBank/DDBJ databases">
        <authorList>
            <consortium name="Pathogen Informatics"/>
        </authorList>
    </citation>
    <scope>NUCLEOTIDE SEQUENCE [LARGE SCALE GENOMIC DNA]</scope>
    <source>
        <strain evidence="7 8">3012STDY6756503</strain>
    </source>
</reference>
<dbReference type="SUPFAM" id="SSF51905">
    <property type="entry name" value="FAD/NAD(P)-binding domain"/>
    <property type="match status" value="2"/>
</dbReference>
<keyword evidence="3" id="KW-0285">Flavoprotein</keyword>
<evidence type="ECO:0000256" key="1">
    <source>
        <dbReference type="ARBA" id="ARBA00001974"/>
    </source>
</evidence>
<evidence type="ECO:0000256" key="2">
    <source>
        <dbReference type="ARBA" id="ARBA00005272"/>
    </source>
</evidence>
<dbReference type="InterPro" id="IPR051169">
    <property type="entry name" value="NADH-Q_oxidoreductase"/>
</dbReference>
<evidence type="ECO:0000259" key="6">
    <source>
        <dbReference type="Pfam" id="PF07992"/>
    </source>
</evidence>
<dbReference type="GO" id="GO:0016491">
    <property type="term" value="F:oxidoreductase activity"/>
    <property type="evidence" value="ECO:0007669"/>
    <property type="project" value="UniProtKB-KW"/>
</dbReference>
<comment type="similarity">
    <text evidence="2">Belongs to the NADH dehydrogenase family.</text>
</comment>
<feature type="domain" description="FAD/NAD(P)-binding" evidence="6">
    <location>
        <begin position="13"/>
        <end position="294"/>
    </location>
</feature>
<dbReference type="Pfam" id="PF07992">
    <property type="entry name" value="Pyr_redox_2"/>
    <property type="match status" value="1"/>
</dbReference>
<keyword evidence="4" id="KW-0274">FAD</keyword>
<dbReference type="PANTHER" id="PTHR42913">
    <property type="entry name" value="APOPTOSIS-INDUCING FACTOR 1"/>
    <property type="match status" value="1"/>
</dbReference>
<evidence type="ECO:0000313" key="7">
    <source>
        <dbReference type="EMBL" id="VFA82805.1"/>
    </source>
</evidence>
<dbReference type="RefSeq" id="WP_131733719.1">
    <property type="nucleotide sequence ID" value="NZ_CAACYD010000005.1"/>
</dbReference>
<name>A0ABD7V0M5_9ACTN</name>
<accession>A0ABD7V0M5</accession>
<sequence>MNTSDITTIAPTRVVVLGGGYAGAMAANRLRRKPDVDVTVVNPQPFFVHRIRLHQFVARTGDPQVGFDAVLGDGIDVVVDTAVRIEAAARRDHLASGKHLDYDHLIYAIGSRNRLPEIPGAADHALSASDWAAAQRLRARLDTLDSGAPVGVVGGGLTGVELAGEFADRGLAVTLAGGGVLAPSVGERGRRATLRQLARLGVDVLAEARVTRVQATQVTVEMDGHERVLPSAATVFATGFVAPELAADSGLTTDGIGRLRTDENLNSVDDERIVGAGDAVAVAGIPLRMSCQAAQPLGVQAAEAVLARIAGDSPKPVDQGFVAKCTSIGRHAATLQFTRRDDSPARAVVTGRLAALAKETVCRGIVWNIRREAARPGTFSWPRNREATAEREAVLQ</sequence>
<dbReference type="Gene3D" id="3.50.50.100">
    <property type="match status" value="1"/>
</dbReference>
<dbReference type="Proteomes" id="UP000360750">
    <property type="component" value="Unassembled WGS sequence"/>
</dbReference>
<proteinExistence type="inferred from homology"/>
<evidence type="ECO:0000256" key="4">
    <source>
        <dbReference type="ARBA" id="ARBA00022827"/>
    </source>
</evidence>
<keyword evidence="5 7" id="KW-0560">Oxidoreductase</keyword>
<organism evidence="7 8">
    <name type="scientific">Gordonia paraffinivorans</name>
    <dbReference type="NCBI Taxonomy" id="175628"/>
    <lineage>
        <taxon>Bacteria</taxon>
        <taxon>Bacillati</taxon>
        <taxon>Actinomycetota</taxon>
        <taxon>Actinomycetes</taxon>
        <taxon>Mycobacteriales</taxon>
        <taxon>Gordoniaceae</taxon>
        <taxon>Gordonia</taxon>
    </lineage>
</organism>
<evidence type="ECO:0000313" key="8">
    <source>
        <dbReference type="Proteomes" id="UP000360750"/>
    </source>
</evidence>
<dbReference type="PRINTS" id="PR00368">
    <property type="entry name" value="FADPNR"/>
</dbReference>
<protein>
    <submittedName>
        <fullName evidence="7">NADH dehydrogenase-like protein SAV0941</fullName>
        <ecNumber evidence="7">1.6.99.-</ecNumber>
    </submittedName>
</protein>
<dbReference type="InterPro" id="IPR036188">
    <property type="entry name" value="FAD/NAD-bd_sf"/>
</dbReference>
<dbReference type="GeneID" id="60749270"/>
<comment type="caution">
    <text evidence="7">The sequence shown here is derived from an EMBL/GenBank/DDBJ whole genome shotgun (WGS) entry which is preliminary data.</text>
</comment>